<gene>
    <name evidence="2" type="ORF">JYU34_007795</name>
</gene>
<evidence type="ECO:0000313" key="3">
    <source>
        <dbReference type="Proteomes" id="UP000823941"/>
    </source>
</evidence>
<evidence type="ECO:0000256" key="1">
    <source>
        <dbReference type="SAM" id="MobiDB-lite"/>
    </source>
</evidence>
<protein>
    <submittedName>
        <fullName evidence="2">Uncharacterized protein</fullName>
    </submittedName>
</protein>
<reference evidence="2 3" key="1">
    <citation type="submission" date="2021-06" db="EMBL/GenBank/DDBJ databases">
        <title>A haploid diamondback moth (Plutella xylostella L.) genome assembly resolves 31 chromosomes and identifies a diamide resistance mutation.</title>
        <authorList>
            <person name="Ward C.M."/>
            <person name="Perry K.D."/>
            <person name="Baker G."/>
            <person name="Powis K."/>
            <person name="Heckel D.G."/>
            <person name="Baxter S.W."/>
        </authorList>
    </citation>
    <scope>NUCLEOTIDE SEQUENCE [LARGE SCALE GENOMIC DNA]</scope>
    <source>
        <strain evidence="2 3">LV</strain>
        <tissue evidence="2">Single pupa</tissue>
    </source>
</reference>
<proteinExistence type="predicted"/>
<dbReference type="EMBL" id="JAHIBW010000010">
    <property type="protein sequence ID" value="KAG7307576.1"/>
    <property type="molecule type" value="Genomic_DNA"/>
</dbReference>
<feature type="compositionally biased region" description="Polar residues" evidence="1">
    <location>
        <begin position="66"/>
        <end position="83"/>
    </location>
</feature>
<comment type="caution">
    <text evidence="2">The sequence shown here is derived from an EMBL/GenBank/DDBJ whole genome shotgun (WGS) entry which is preliminary data.</text>
</comment>
<dbReference type="Proteomes" id="UP000823941">
    <property type="component" value="Chromosome 10"/>
</dbReference>
<keyword evidence="3" id="KW-1185">Reference proteome</keyword>
<organism evidence="2 3">
    <name type="scientific">Plutella xylostella</name>
    <name type="common">Diamondback moth</name>
    <name type="synonym">Plutella maculipennis</name>
    <dbReference type="NCBI Taxonomy" id="51655"/>
    <lineage>
        <taxon>Eukaryota</taxon>
        <taxon>Metazoa</taxon>
        <taxon>Ecdysozoa</taxon>
        <taxon>Arthropoda</taxon>
        <taxon>Hexapoda</taxon>
        <taxon>Insecta</taxon>
        <taxon>Pterygota</taxon>
        <taxon>Neoptera</taxon>
        <taxon>Endopterygota</taxon>
        <taxon>Lepidoptera</taxon>
        <taxon>Glossata</taxon>
        <taxon>Ditrysia</taxon>
        <taxon>Yponomeutoidea</taxon>
        <taxon>Plutellidae</taxon>
        <taxon>Plutella</taxon>
    </lineage>
</organism>
<sequence length="83" mass="9429">MGNSLETALTSAWSRRLAAPSSQKIRAKQRNTSSRRCRWEPYALKYMGNSLETALTRAWSRRLAAPSSQKMRAKQRNTSSRVA</sequence>
<evidence type="ECO:0000313" key="2">
    <source>
        <dbReference type="EMBL" id="KAG7307576.1"/>
    </source>
</evidence>
<accession>A0ABQ7QR84</accession>
<feature type="region of interest" description="Disordered" evidence="1">
    <location>
        <begin position="62"/>
        <end position="83"/>
    </location>
</feature>
<name>A0ABQ7QR84_PLUXY</name>